<keyword evidence="1" id="KW-0808">Transferase</keyword>
<proteinExistence type="predicted"/>
<dbReference type="OrthoDB" id="409543at2759"/>
<dbReference type="AlphaFoldDB" id="A0A0J7KKA9"/>
<evidence type="ECO:0000313" key="2">
    <source>
        <dbReference type="Proteomes" id="UP000036403"/>
    </source>
</evidence>
<evidence type="ECO:0000313" key="1">
    <source>
        <dbReference type="EMBL" id="KMQ90659.1"/>
    </source>
</evidence>
<organism evidence="1 2">
    <name type="scientific">Lasius niger</name>
    <name type="common">Black garden ant</name>
    <dbReference type="NCBI Taxonomy" id="67767"/>
    <lineage>
        <taxon>Eukaryota</taxon>
        <taxon>Metazoa</taxon>
        <taxon>Ecdysozoa</taxon>
        <taxon>Arthropoda</taxon>
        <taxon>Hexapoda</taxon>
        <taxon>Insecta</taxon>
        <taxon>Pterygota</taxon>
        <taxon>Neoptera</taxon>
        <taxon>Endopterygota</taxon>
        <taxon>Hymenoptera</taxon>
        <taxon>Apocrita</taxon>
        <taxon>Aculeata</taxon>
        <taxon>Formicoidea</taxon>
        <taxon>Formicidae</taxon>
        <taxon>Formicinae</taxon>
        <taxon>Lasius</taxon>
        <taxon>Lasius</taxon>
    </lineage>
</organism>
<dbReference type="Proteomes" id="UP000036403">
    <property type="component" value="Unassembled WGS sequence"/>
</dbReference>
<reference evidence="1 2" key="1">
    <citation type="submission" date="2015-04" db="EMBL/GenBank/DDBJ databases">
        <title>Lasius niger genome sequencing.</title>
        <authorList>
            <person name="Konorov E.A."/>
            <person name="Nikitin M.A."/>
            <person name="Kirill M.V."/>
            <person name="Chang P."/>
        </authorList>
    </citation>
    <scope>NUCLEOTIDE SEQUENCE [LARGE SCALE GENOMIC DNA]</scope>
    <source>
        <tissue evidence="1">Whole</tissue>
    </source>
</reference>
<comment type="caution">
    <text evidence="1">The sequence shown here is derived from an EMBL/GenBank/DDBJ whole genome shotgun (WGS) entry which is preliminary data.</text>
</comment>
<gene>
    <name evidence="1" type="ORF">RF55_9556</name>
</gene>
<keyword evidence="2" id="KW-1185">Reference proteome</keyword>
<dbReference type="GO" id="GO:0016757">
    <property type="term" value="F:glycosyltransferase activity"/>
    <property type="evidence" value="ECO:0007669"/>
    <property type="project" value="UniProtKB-KW"/>
</dbReference>
<dbReference type="PaxDb" id="67767-A0A0J7KKA9"/>
<accession>A0A0J7KKA9</accession>
<protein>
    <submittedName>
        <fullName evidence="1">Lactosylceramide 4-alpha-galactosyltransferase-like protein</fullName>
    </submittedName>
</protein>
<keyword evidence="1" id="KW-0328">Glycosyltransferase</keyword>
<feature type="non-terminal residue" evidence="1">
    <location>
        <position position="91"/>
    </location>
</feature>
<name>A0A0J7KKA9_LASNI</name>
<sequence length="91" mass="10285">MLTLWKFGGVTLNLNSIVLTPLDELTTFAGVRDNRDMDIGVFGVDTSTNFGEKFVNACVEVIKNTNADSYSRYKITRVITEVLQQLCYQRD</sequence>
<dbReference type="STRING" id="67767.A0A0J7KKA9"/>
<dbReference type="EMBL" id="LBMM01006371">
    <property type="protein sequence ID" value="KMQ90659.1"/>
    <property type="molecule type" value="Genomic_DNA"/>
</dbReference>